<dbReference type="NCBIfam" id="TIGR02246">
    <property type="entry name" value="SgcJ/EcaC family oxidoreductase"/>
    <property type="match status" value="1"/>
</dbReference>
<keyword evidence="4" id="KW-1185">Reference proteome</keyword>
<dbReference type="Pfam" id="PF14534">
    <property type="entry name" value="DUF4440"/>
    <property type="match status" value="1"/>
</dbReference>
<dbReference type="SUPFAM" id="SSF54427">
    <property type="entry name" value="NTF2-like"/>
    <property type="match status" value="1"/>
</dbReference>
<feature type="domain" description="DUF4440" evidence="2">
    <location>
        <begin position="45"/>
        <end position="159"/>
    </location>
</feature>
<dbReference type="CDD" id="cd00531">
    <property type="entry name" value="NTF2_like"/>
    <property type="match status" value="1"/>
</dbReference>
<dbReference type="EMBL" id="JMFG01000038">
    <property type="protein sequence ID" value="KDA52906.1"/>
    <property type="molecule type" value="Genomic_DNA"/>
</dbReference>
<name>A0A062XXU4_9BACT</name>
<dbReference type="RefSeq" id="WP_081800150.1">
    <property type="nucleotide sequence ID" value="NZ_JMFG01000038.1"/>
</dbReference>
<dbReference type="InterPro" id="IPR027843">
    <property type="entry name" value="DUF4440"/>
</dbReference>
<dbReference type="Gene3D" id="3.10.450.50">
    <property type="match status" value="1"/>
</dbReference>
<sequence>MFLGQSETVLALSVSALLAVSVGAAEQPKVADKSPQGGTDAAGEVRKVVDTFAECWNRHDMNAFAELFAPDAEFVNVVGLWWKGKDEIKRTHERTHATIFKNSRVTITDVSVRFPVSGIAIARSRWVLEGHVSPEGAPLPPRRGILLTVLTHRSGTWLITDAQNTDVIEGVLSRPQ</sequence>
<dbReference type="AlphaFoldDB" id="A0A062XXU4"/>
<reference evidence="3 4" key="1">
    <citation type="submission" date="2014-04" db="EMBL/GenBank/DDBJ databases">
        <title>The Genome Sequence of Thermoanaerobaculum aquaticum MP-01, The First Cultivated Group 23 Acidobacterium.</title>
        <authorList>
            <person name="Stamps B.W."/>
            <person name="Losey N.A."/>
            <person name="Lawson P.A."/>
            <person name="Stevenson B.S."/>
        </authorList>
    </citation>
    <scope>NUCLEOTIDE SEQUENCE [LARGE SCALE GENOMIC DNA]</scope>
    <source>
        <strain evidence="3 4">MP-01</strain>
    </source>
</reference>
<organism evidence="3 4">
    <name type="scientific">Thermoanaerobaculum aquaticum</name>
    <dbReference type="NCBI Taxonomy" id="1312852"/>
    <lineage>
        <taxon>Bacteria</taxon>
        <taxon>Pseudomonadati</taxon>
        <taxon>Acidobacteriota</taxon>
        <taxon>Thermoanaerobaculia</taxon>
        <taxon>Thermoanaerobaculales</taxon>
        <taxon>Thermoanaerobaculaceae</taxon>
        <taxon>Thermoanaerobaculum</taxon>
    </lineage>
</organism>
<proteinExistence type="predicted"/>
<dbReference type="InterPro" id="IPR011944">
    <property type="entry name" value="Steroid_delta5-4_isomerase"/>
</dbReference>
<keyword evidence="1" id="KW-0732">Signal</keyword>
<feature type="signal peptide" evidence="1">
    <location>
        <begin position="1"/>
        <end position="24"/>
    </location>
</feature>
<dbReference type="STRING" id="1312852.EG19_08700"/>
<dbReference type="Proteomes" id="UP000027284">
    <property type="component" value="Unassembled WGS sequence"/>
</dbReference>
<feature type="chain" id="PRO_5001620821" description="DUF4440 domain-containing protein" evidence="1">
    <location>
        <begin position="25"/>
        <end position="176"/>
    </location>
</feature>
<accession>A0A062XXU4</accession>
<evidence type="ECO:0000313" key="3">
    <source>
        <dbReference type="EMBL" id="KDA52906.1"/>
    </source>
</evidence>
<evidence type="ECO:0000259" key="2">
    <source>
        <dbReference type="Pfam" id="PF14534"/>
    </source>
</evidence>
<evidence type="ECO:0000256" key="1">
    <source>
        <dbReference type="SAM" id="SignalP"/>
    </source>
</evidence>
<dbReference type="InterPro" id="IPR032710">
    <property type="entry name" value="NTF2-like_dom_sf"/>
</dbReference>
<dbReference type="OrthoDB" id="122531at2"/>
<protein>
    <recommendedName>
        <fullName evidence="2">DUF4440 domain-containing protein</fullName>
    </recommendedName>
</protein>
<gene>
    <name evidence="3" type="ORF">EG19_08700</name>
</gene>
<comment type="caution">
    <text evidence="3">The sequence shown here is derived from an EMBL/GenBank/DDBJ whole genome shotgun (WGS) entry which is preliminary data.</text>
</comment>
<evidence type="ECO:0000313" key="4">
    <source>
        <dbReference type="Proteomes" id="UP000027284"/>
    </source>
</evidence>